<reference evidence="1" key="2">
    <citation type="submission" date="2023-02" db="EMBL/GenBank/DDBJ databases">
        <authorList>
            <person name="Swenson N.G."/>
            <person name="Wegrzyn J.L."/>
            <person name="Mcevoy S.L."/>
        </authorList>
    </citation>
    <scope>NUCLEOTIDE SEQUENCE</scope>
    <source>
        <strain evidence="1">91603</strain>
        <tissue evidence="1">Leaf</tissue>
    </source>
</reference>
<gene>
    <name evidence="1" type="ORF">LWI28_020050</name>
</gene>
<sequence length="212" mass="22248">MLRGIGVPLRLDKATSDGDFGYYARVLVDVDVSSVLPTSVLLERDEFHNSFIAVEYENLLAFCSICSSIGHWPSSCRWNKSSKDVGGHDSVVVHTLVGSNLISSSTSSAGLVLSSNPSSSTVSTISEMASSSVPPMISQAIQISNDSGFDDAVTDSVLVSSSSVVSSDSSLQDGSGFSCSSVMDSKMQIESSGPWSASQAELRLIVDSSWAS</sequence>
<protein>
    <recommendedName>
        <fullName evidence="3">Zinc knuckle CX2CX4HX4C domain-containing protein</fullName>
    </recommendedName>
</protein>
<dbReference type="PANTHER" id="PTHR31286">
    <property type="entry name" value="GLYCINE-RICH CELL WALL STRUCTURAL PROTEIN 1.8-LIKE"/>
    <property type="match status" value="1"/>
</dbReference>
<dbReference type="InterPro" id="IPR040256">
    <property type="entry name" value="At4g02000-like"/>
</dbReference>
<accession>A0AAD5IWS8</accession>
<evidence type="ECO:0000313" key="2">
    <source>
        <dbReference type="Proteomes" id="UP001064489"/>
    </source>
</evidence>
<dbReference type="Proteomes" id="UP001064489">
    <property type="component" value="Chromosome 8"/>
</dbReference>
<reference evidence="1" key="1">
    <citation type="journal article" date="2022" name="Plant J.">
        <title>Strategies of tolerance reflected in two North American maple genomes.</title>
        <authorList>
            <person name="McEvoy S.L."/>
            <person name="Sezen U.U."/>
            <person name="Trouern-Trend A."/>
            <person name="McMahon S.M."/>
            <person name="Schaberg P.G."/>
            <person name="Yang J."/>
            <person name="Wegrzyn J.L."/>
            <person name="Swenson N.G."/>
        </authorList>
    </citation>
    <scope>NUCLEOTIDE SEQUENCE</scope>
    <source>
        <strain evidence="1">91603</strain>
    </source>
</reference>
<comment type="caution">
    <text evidence="1">The sequence shown here is derived from an EMBL/GenBank/DDBJ whole genome shotgun (WGS) entry which is preliminary data.</text>
</comment>
<dbReference type="AlphaFoldDB" id="A0AAD5IWS8"/>
<dbReference type="EMBL" id="JAJSOW010000103">
    <property type="protein sequence ID" value="KAI9174608.1"/>
    <property type="molecule type" value="Genomic_DNA"/>
</dbReference>
<dbReference type="PANTHER" id="PTHR31286:SF60">
    <property type="entry name" value="PROTEIN, PUTATIVE-RELATED"/>
    <property type="match status" value="1"/>
</dbReference>
<evidence type="ECO:0000313" key="1">
    <source>
        <dbReference type="EMBL" id="KAI9174608.1"/>
    </source>
</evidence>
<name>A0AAD5IWS8_ACENE</name>
<evidence type="ECO:0008006" key="3">
    <source>
        <dbReference type="Google" id="ProtNLM"/>
    </source>
</evidence>
<proteinExistence type="predicted"/>
<organism evidence="1 2">
    <name type="scientific">Acer negundo</name>
    <name type="common">Box elder</name>
    <dbReference type="NCBI Taxonomy" id="4023"/>
    <lineage>
        <taxon>Eukaryota</taxon>
        <taxon>Viridiplantae</taxon>
        <taxon>Streptophyta</taxon>
        <taxon>Embryophyta</taxon>
        <taxon>Tracheophyta</taxon>
        <taxon>Spermatophyta</taxon>
        <taxon>Magnoliopsida</taxon>
        <taxon>eudicotyledons</taxon>
        <taxon>Gunneridae</taxon>
        <taxon>Pentapetalae</taxon>
        <taxon>rosids</taxon>
        <taxon>malvids</taxon>
        <taxon>Sapindales</taxon>
        <taxon>Sapindaceae</taxon>
        <taxon>Hippocastanoideae</taxon>
        <taxon>Acereae</taxon>
        <taxon>Acer</taxon>
    </lineage>
</organism>
<keyword evidence="2" id="KW-1185">Reference proteome</keyword>